<sequence>MFTITTAETNDIPAITKLLQKYEQNENGGLFSNFSLKKTTAMVNEALTVVIACHDSKVIGVVFAAPPQEDLPPIIQAMLAVHPITADNYLYGPVCIDEEFRNQGVIELMYQKLQQLLPEFHPLLFIGEDNIESIHAHQKLGLTEKAKFIFNGQQFLIFSD</sequence>
<accession>A0A974NGK6</accession>
<proteinExistence type="predicted"/>
<dbReference type="InterPro" id="IPR000182">
    <property type="entry name" value="GNAT_dom"/>
</dbReference>
<name>A0A974NGK6_9GAMM</name>
<protein>
    <submittedName>
        <fullName evidence="2">GNAT family N-acetyltransferase</fullName>
    </submittedName>
</protein>
<dbReference type="AlphaFoldDB" id="A0A974NGK6"/>
<reference evidence="2 3" key="1">
    <citation type="submission" date="2021-01" db="EMBL/GenBank/DDBJ databases">
        <title>Entomomonas sp. F2A isolated from a house cricket (Acheta domesticus).</title>
        <authorList>
            <person name="Spergser J."/>
            <person name="Busse H.-J."/>
        </authorList>
    </citation>
    <scope>NUCLEOTIDE SEQUENCE [LARGE SCALE GENOMIC DNA]</scope>
    <source>
        <strain evidence="2 3">F2A</strain>
    </source>
</reference>
<dbReference type="Gene3D" id="3.40.630.30">
    <property type="match status" value="1"/>
</dbReference>
<dbReference type="KEGG" id="eaz:JHT90_03140"/>
<evidence type="ECO:0000313" key="2">
    <source>
        <dbReference type="EMBL" id="QQP86251.1"/>
    </source>
</evidence>
<feature type="domain" description="N-acetyltransferase" evidence="1">
    <location>
        <begin position="2"/>
        <end position="160"/>
    </location>
</feature>
<gene>
    <name evidence="2" type="ORF">JHT90_03140</name>
</gene>
<dbReference type="SUPFAM" id="SSF55729">
    <property type="entry name" value="Acyl-CoA N-acyltransferases (Nat)"/>
    <property type="match status" value="1"/>
</dbReference>
<dbReference type="InterPro" id="IPR016181">
    <property type="entry name" value="Acyl_CoA_acyltransferase"/>
</dbReference>
<dbReference type="GO" id="GO:0016747">
    <property type="term" value="F:acyltransferase activity, transferring groups other than amino-acyl groups"/>
    <property type="evidence" value="ECO:0007669"/>
    <property type="project" value="InterPro"/>
</dbReference>
<dbReference type="Proteomes" id="UP000595278">
    <property type="component" value="Chromosome"/>
</dbReference>
<dbReference type="EMBL" id="CP067393">
    <property type="protein sequence ID" value="QQP86251.1"/>
    <property type="molecule type" value="Genomic_DNA"/>
</dbReference>
<dbReference type="Pfam" id="PF00583">
    <property type="entry name" value="Acetyltransf_1"/>
    <property type="match status" value="1"/>
</dbReference>
<evidence type="ECO:0000259" key="1">
    <source>
        <dbReference type="PROSITE" id="PS51186"/>
    </source>
</evidence>
<keyword evidence="3" id="KW-1185">Reference proteome</keyword>
<dbReference type="RefSeq" id="WP_201093977.1">
    <property type="nucleotide sequence ID" value="NZ_CP067393.1"/>
</dbReference>
<evidence type="ECO:0000313" key="3">
    <source>
        <dbReference type="Proteomes" id="UP000595278"/>
    </source>
</evidence>
<organism evidence="2 3">
    <name type="scientific">Entomomonas asaccharolytica</name>
    <dbReference type="NCBI Taxonomy" id="2785331"/>
    <lineage>
        <taxon>Bacteria</taxon>
        <taxon>Pseudomonadati</taxon>
        <taxon>Pseudomonadota</taxon>
        <taxon>Gammaproteobacteria</taxon>
        <taxon>Pseudomonadales</taxon>
        <taxon>Pseudomonadaceae</taxon>
        <taxon>Entomomonas</taxon>
    </lineage>
</organism>
<dbReference type="PROSITE" id="PS51186">
    <property type="entry name" value="GNAT"/>
    <property type="match status" value="1"/>
</dbReference>